<dbReference type="InterPro" id="IPR010982">
    <property type="entry name" value="Lambda_DNA-bd_dom_sf"/>
</dbReference>
<dbReference type="Gene3D" id="1.10.260.40">
    <property type="entry name" value="lambda repressor-like DNA-binding domains"/>
    <property type="match status" value="1"/>
</dbReference>
<dbReference type="PROSITE" id="PS50943">
    <property type="entry name" value="HTH_CROC1"/>
    <property type="match status" value="1"/>
</dbReference>
<evidence type="ECO:0000313" key="2">
    <source>
        <dbReference type="EMBL" id="PFT50768.1"/>
    </source>
</evidence>
<dbReference type="GO" id="GO:0003677">
    <property type="term" value="F:DNA binding"/>
    <property type="evidence" value="ECO:0007669"/>
    <property type="project" value="InterPro"/>
</dbReference>
<organism evidence="2 3">
    <name type="scientific">Bacillus thuringiensis</name>
    <dbReference type="NCBI Taxonomy" id="1428"/>
    <lineage>
        <taxon>Bacteria</taxon>
        <taxon>Bacillati</taxon>
        <taxon>Bacillota</taxon>
        <taxon>Bacilli</taxon>
        <taxon>Bacillales</taxon>
        <taxon>Bacillaceae</taxon>
        <taxon>Bacillus</taxon>
        <taxon>Bacillus cereus group</taxon>
    </lineage>
</organism>
<evidence type="ECO:0000313" key="3">
    <source>
        <dbReference type="Proteomes" id="UP000226106"/>
    </source>
</evidence>
<dbReference type="SUPFAM" id="SSF47413">
    <property type="entry name" value="lambda repressor-like DNA-binding domains"/>
    <property type="match status" value="1"/>
</dbReference>
<dbReference type="RefSeq" id="WP_098392902.1">
    <property type="nucleotide sequence ID" value="NZ_NTVZ01000052.1"/>
</dbReference>
<comment type="caution">
    <text evidence="2">The sequence shown here is derived from an EMBL/GenBank/DDBJ whole genome shotgun (WGS) entry which is preliminary data.</text>
</comment>
<feature type="domain" description="HTH cro/C1-type" evidence="1">
    <location>
        <begin position="22"/>
        <end position="80"/>
    </location>
</feature>
<proteinExistence type="predicted"/>
<evidence type="ECO:0000259" key="1">
    <source>
        <dbReference type="PROSITE" id="PS50943"/>
    </source>
</evidence>
<accession>A0A9X7FXX4</accession>
<protein>
    <recommendedName>
        <fullName evidence="1">HTH cro/C1-type domain-containing protein</fullName>
    </recommendedName>
</protein>
<dbReference type="Proteomes" id="UP000226106">
    <property type="component" value="Unassembled WGS sequence"/>
</dbReference>
<gene>
    <name evidence="2" type="ORF">COK72_01835</name>
</gene>
<reference evidence="2 3" key="1">
    <citation type="submission" date="2017-09" db="EMBL/GenBank/DDBJ databases">
        <title>Large-scale bioinformatics analysis of Bacillus genomes uncovers conserved roles of natural products in bacterial physiology.</title>
        <authorList>
            <consortium name="Agbiome Team Llc"/>
            <person name="Bleich R.M."/>
            <person name="Grubbs K.J."/>
            <person name="Santa Maria K.C."/>
            <person name="Allen S.E."/>
            <person name="Farag S."/>
            <person name="Shank E.A."/>
            <person name="Bowers A."/>
        </authorList>
    </citation>
    <scope>NUCLEOTIDE SEQUENCE [LARGE SCALE GENOMIC DNA]</scope>
    <source>
        <strain evidence="2 3">AFS065400</strain>
    </source>
</reference>
<dbReference type="CDD" id="cd00093">
    <property type="entry name" value="HTH_XRE"/>
    <property type="match status" value="1"/>
</dbReference>
<name>A0A9X7FXX4_BACTU</name>
<dbReference type="AlphaFoldDB" id="A0A9X7FXX4"/>
<dbReference type="InterPro" id="IPR001387">
    <property type="entry name" value="Cro/C1-type_HTH"/>
</dbReference>
<dbReference type="EMBL" id="NVCO01000007">
    <property type="protein sequence ID" value="PFT50768.1"/>
    <property type="molecule type" value="Genomic_DNA"/>
</dbReference>
<sequence>MGNQTNQEQMIAEQKEQFAKIIKQQMKNRNLTVRGVAELIENFSFPQLTRITGGKNYNIDTLIKVLDVLGLELNVTLKDIDNKDSK</sequence>